<dbReference type="Gene3D" id="2.60.40.1180">
    <property type="entry name" value="Golgi alpha-mannosidase II"/>
    <property type="match status" value="1"/>
</dbReference>
<keyword evidence="3" id="KW-0378">Hydrolase</keyword>
<feature type="domain" description="Maltogenic amylase-like C-terminal" evidence="2">
    <location>
        <begin position="132"/>
        <end position="200"/>
    </location>
</feature>
<dbReference type="GO" id="GO:0004556">
    <property type="term" value="F:alpha-amylase activity"/>
    <property type="evidence" value="ECO:0007669"/>
    <property type="project" value="TreeGrafter"/>
</dbReference>
<keyword evidence="4" id="KW-1185">Reference proteome</keyword>
<dbReference type="Proteomes" id="UP000245698">
    <property type="component" value="Unassembled WGS sequence"/>
</dbReference>
<dbReference type="PANTHER" id="PTHR10357:SF179">
    <property type="entry name" value="NEUTRAL AND BASIC AMINO ACID TRANSPORT PROTEIN RBAT"/>
    <property type="match status" value="1"/>
</dbReference>
<evidence type="ECO:0000313" key="3">
    <source>
        <dbReference type="EMBL" id="SJM29774.1"/>
    </source>
</evidence>
<dbReference type="GO" id="GO:0004558">
    <property type="term" value="F:alpha-1,4-glucosidase activity"/>
    <property type="evidence" value="ECO:0007669"/>
    <property type="project" value="UniProtKB-EC"/>
</dbReference>
<organism evidence="3 4">
    <name type="scientific">Mesorhizobium delmotii</name>
    <dbReference type="NCBI Taxonomy" id="1631247"/>
    <lineage>
        <taxon>Bacteria</taxon>
        <taxon>Pseudomonadati</taxon>
        <taxon>Pseudomonadota</taxon>
        <taxon>Alphaproteobacteria</taxon>
        <taxon>Hyphomicrobiales</taxon>
        <taxon>Phyllobacteriaceae</taxon>
        <taxon>Mesorhizobium</taxon>
    </lineage>
</organism>
<dbReference type="InterPro" id="IPR013780">
    <property type="entry name" value="Glyco_hydro_b"/>
</dbReference>
<evidence type="ECO:0000259" key="2">
    <source>
        <dbReference type="Pfam" id="PF16657"/>
    </source>
</evidence>
<dbReference type="Pfam" id="PF00128">
    <property type="entry name" value="Alpha-amylase"/>
    <property type="match status" value="1"/>
</dbReference>
<proteinExistence type="predicted"/>
<feature type="domain" description="Glycosyl hydrolase family 13 catalytic" evidence="1">
    <location>
        <begin position="13"/>
        <end position="130"/>
    </location>
</feature>
<sequence>MTRWTRPGGNPEVVAKFSIALLSCLRGSICLYQGEELGLEEAELAFEDLRDPYGIRFWPGFKGRDGCRTPMVWERGAGNAGFSTGKPWLPIPESHRARAVDIQNGEEKSVLASYRAMLALRRQHAALVQGSIRFLDAEGDVLAFIREGGGEKLLCLFNFAEEPAKWPLPSDLAAVEAVDLGTTGTVISEEGLSLPPLGYFLGRAGWAANRSASTPTNAV</sequence>
<evidence type="ECO:0000259" key="1">
    <source>
        <dbReference type="Pfam" id="PF00128"/>
    </source>
</evidence>
<dbReference type="InterPro" id="IPR017853">
    <property type="entry name" value="GH"/>
</dbReference>
<name>A0A2P9AF86_9HYPH</name>
<reference evidence="4" key="1">
    <citation type="submission" date="2016-12" db="EMBL/GenBank/DDBJ databases">
        <authorList>
            <person name="Brunel B."/>
        </authorList>
    </citation>
    <scope>NUCLEOTIDE SEQUENCE [LARGE SCALE GENOMIC DNA]</scope>
</reference>
<dbReference type="AlphaFoldDB" id="A0A2P9AF86"/>
<dbReference type="Pfam" id="PF16657">
    <property type="entry name" value="Malt_amylase_C"/>
    <property type="match status" value="1"/>
</dbReference>
<dbReference type="PANTHER" id="PTHR10357">
    <property type="entry name" value="ALPHA-AMYLASE FAMILY MEMBER"/>
    <property type="match status" value="1"/>
</dbReference>
<dbReference type="EMBL" id="FUIG01000013">
    <property type="protein sequence ID" value="SJM29774.1"/>
    <property type="molecule type" value="Genomic_DNA"/>
</dbReference>
<accession>A0A2P9AF86</accession>
<dbReference type="EC" id="3.2.1.20" evidence="3"/>
<dbReference type="SUPFAM" id="SSF51011">
    <property type="entry name" value="Glycosyl hydrolase domain"/>
    <property type="match status" value="1"/>
</dbReference>
<dbReference type="InterPro" id="IPR032091">
    <property type="entry name" value="Malt_amylase-like_C"/>
</dbReference>
<evidence type="ECO:0000313" key="4">
    <source>
        <dbReference type="Proteomes" id="UP000245698"/>
    </source>
</evidence>
<dbReference type="SUPFAM" id="SSF51445">
    <property type="entry name" value="(Trans)glycosidases"/>
    <property type="match status" value="1"/>
</dbReference>
<gene>
    <name evidence="3" type="ORF">BQ8482_111704</name>
</gene>
<protein>
    <submittedName>
        <fullName evidence="3">Putative alpha-glucosidase</fullName>
        <ecNumber evidence="3">3.2.1.20</ecNumber>
    </submittedName>
</protein>
<keyword evidence="3" id="KW-0326">Glycosidase</keyword>
<dbReference type="InterPro" id="IPR006047">
    <property type="entry name" value="GH13_cat_dom"/>
</dbReference>
<dbReference type="GO" id="GO:0009313">
    <property type="term" value="P:oligosaccharide catabolic process"/>
    <property type="evidence" value="ECO:0007669"/>
    <property type="project" value="TreeGrafter"/>
</dbReference>
<dbReference type="Gene3D" id="3.20.20.80">
    <property type="entry name" value="Glycosidases"/>
    <property type="match status" value="1"/>
</dbReference>